<dbReference type="OrthoDB" id="9800184at2"/>
<evidence type="ECO:0000313" key="3">
    <source>
        <dbReference type="EMBL" id="TFD88602.1"/>
    </source>
</evidence>
<dbReference type="RefSeq" id="WP_134641147.1">
    <property type="nucleotide sequence ID" value="NZ_SOHM01000029.1"/>
</dbReference>
<keyword evidence="1" id="KW-0560">Oxidoreductase</keyword>
<dbReference type="InterPro" id="IPR016171">
    <property type="entry name" value="Vanillyl_alc_oxidase_C-sub2"/>
</dbReference>
<dbReference type="AlphaFoldDB" id="A0A4R9BRU8"/>
<dbReference type="InterPro" id="IPR036318">
    <property type="entry name" value="FAD-bd_PCMH-like_sf"/>
</dbReference>
<dbReference type="PANTHER" id="PTHR43762">
    <property type="entry name" value="L-GULONOLACTONE OXIDASE"/>
    <property type="match status" value="1"/>
</dbReference>
<dbReference type="PROSITE" id="PS51387">
    <property type="entry name" value="FAD_PCMH"/>
    <property type="match status" value="1"/>
</dbReference>
<sequence length="436" mass="46727">MSTTSGAARQHSSPAGRNWSGTYDYRALRLVEPTSIAELQQLVASTERIRGLGTRHSFNSLPDTTGALVHLGALVGEPVIDPVAMTVMVDAATPYGVAAEFLQRHGYALHNTGSLPHISVAGAISTGTHGSGDVHRNLSSAVAALQLVTAHGELRTVRRGDPGFDGMVVGLGAFGVITRVSLDIQPTFDIRQDAFVDLPWETVLSDFDAVMGAAYSVSLMTHWAASSVDQLWLKTRVVNGEPAEVDAAHLGAAAAPVSLFDTESSNMTPFGGVVGPWSERLYHFRLDATPSLGDEIQSEYLVPRERIVEALTALRGIGERLDGPLAVSEIRTMAGDDLWLSPAYGRDSVGVHFTWRNEPDAVDAVLPDIEAILLPLGARPHWGKHHHVSPADLAPLYPRLAEWGALVTAWDPTGKFGNTLIDELRARALGAVRRLS</sequence>
<dbReference type="GO" id="GO:0080049">
    <property type="term" value="F:L-gulono-1,4-lactone dehydrogenase activity"/>
    <property type="evidence" value="ECO:0007669"/>
    <property type="project" value="TreeGrafter"/>
</dbReference>
<gene>
    <name evidence="3" type="ORF">E3T61_12310</name>
</gene>
<organism evidence="3 4">
    <name type="scientific">Cryobacterium lactosi</name>
    <dbReference type="NCBI Taxonomy" id="1259202"/>
    <lineage>
        <taxon>Bacteria</taxon>
        <taxon>Bacillati</taxon>
        <taxon>Actinomycetota</taxon>
        <taxon>Actinomycetes</taxon>
        <taxon>Micrococcales</taxon>
        <taxon>Microbacteriaceae</taxon>
        <taxon>Cryobacterium</taxon>
    </lineage>
</organism>
<dbReference type="Gene3D" id="3.30.43.10">
    <property type="entry name" value="Uridine Diphospho-n-acetylenolpyruvylglucosamine Reductase, domain 2"/>
    <property type="match status" value="1"/>
</dbReference>
<dbReference type="EMBL" id="SOHM01000029">
    <property type="protein sequence ID" value="TFD88602.1"/>
    <property type="molecule type" value="Genomic_DNA"/>
</dbReference>
<dbReference type="Gene3D" id="1.10.45.10">
    <property type="entry name" value="Vanillyl-alcohol Oxidase, Chain A, domain 4"/>
    <property type="match status" value="1"/>
</dbReference>
<dbReference type="InterPro" id="IPR016166">
    <property type="entry name" value="FAD-bd_PCMH"/>
</dbReference>
<dbReference type="Gene3D" id="3.30.70.2530">
    <property type="match status" value="1"/>
</dbReference>
<comment type="caution">
    <text evidence="3">The sequence shown here is derived from an EMBL/GenBank/DDBJ whole genome shotgun (WGS) entry which is preliminary data.</text>
</comment>
<dbReference type="GO" id="GO:0071949">
    <property type="term" value="F:FAD binding"/>
    <property type="evidence" value="ECO:0007669"/>
    <property type="project" value="InterPro"/>
</dbReference>
<dbReference type="Pfam" id="PF01565">
    <property type="entry name" value="FAD_binding_4"/>
    <property type="match status" value="1"/>
</dbReference>
<dbReference type="PIRSF" id="PIRSF000136">
    <property type="entry name" value="LGO_GLO"/>
    <property type="match status" value="1"/>
</dbReference>
<proteinExistence type="predicted"/>
<dbReference type="GO" id="GO:0016020">
    <property type="term" value="C:membrane"/>
    <property type="evidence" value="ECO:0007669"/>
    <property type="project" value="InterPro"/>
</dbReference>
<dbReference type="Gene3D" id="3.30.465.10">
    <property type="match status" value="1"/>
</dbReference>
<dbReference type="InterPro" id="IPR010031">
    <property type="entry name" value="FAD_lactone_oxidase-like"/>
</dbReference>
<evidence type="ECO:0000313" key="4">
    <source>
        <dbReference type="Proteomes" id="UP000298468"/>
    </source>
</evidence>
<evidence type="ECO:0000256" key="1">
    <source>
        <dbReference type="ARBA" id="ARBA00023002"/>
    </source>
</evidence>
<dbReference type="InterPro" id="IPR006094">
    <property type="entry name" value="Oxid_FAD_bind_N"/>
</dbReference>
<evidence type="ECO:0000259" key="2">
    <source>
        <dbReference type="PROSITE" id="PS51387"/>
    </source>
</evidence>
<dbReference type="InterPro" id="IPR007173">
    <property type="entry name" value="ALO_C"/>
</dbReference>
<name>A0A4R9BRU8_9MICO</name>
<feature type="domain" description="FAD-binding PCMH-type" evidence="2">
    <location>
        <begin position="23"/>
        <end position="187"/>
    </location>
</feature>
<dbReference type="InterPro" id="IPR016169">
    <property type="entry name" value="FAD-bd_PCMH_sub2"/>
</dbReference>
<protein>
    <submittedName>
        <fullName evidence="3">FAD-binding protein</fullName>
    </submittedName>
</protein>
<dbReference type="Pfam" id="PF04030">
    <property type="entry name" value="ALO"/>
    <property type="match status" value="1"/>
</dbReference>
<dbReference type="PANTHER" id="PTHR43762:SF1">
    <property type="entry name" value="D-ARABINONO-1,4-LACTONE OXIDASE"/>
    <property type="match status" value="1"/>
</dbReference>
<accession>A0A4R9BRU8</accession>
<keyword evidence="4" id="KW-1185">Reference proteome</keyword>
<dbReference type="Gene3D" id="3.30.70.2520">
    <property type="match status" value="1"/>
</dbReference>
<dbReference type="GO" id="GO:0003885">
    <property type="term" value="F:D-arabinono-1,4-lactone oxidase activity"/>
    <property type="evidence" value="ECO:0007669"/>
    <property type="project" value="InterPro"/>
</dbReference>
<dbReference type="SUPFAM" id="SSF56176">
    <property type="entry name" value="FAD-binding/transporter-associated domain-like"/>
    <property type="match status" value="1"/>
</dbReference>
<dbReference type="InterPro" id="IPR016167">
    <property type="entry name" value="FAD-bd_PCMH_sub1"/>
</dbReference>
<reference evidence="3 4" key="1">
    <citation type="submission" date="2019-03" db="EMBL/GenBank/DDBJ databases">
        <title>Genomics of glacier-inhabiting Cryobacterium strains.</title>
        <authorList>
            <person name="Liu Q."/>
            <person name="Xin Y.-H."/>
        </authorList>
    </citation>
    <scope>NUCLEOTIDE SEQUENCE [LARGE SCALE GENOMIC DNA]</scope>
    <source>
        <strain evidence="3 4">Sr59</strain>
    </source>
</reference>
<dbReference type="Proteomes" id="UP000298468">
    <property type="component" value="Unassembled WGS sequence"/>
</dbReference>